<dbReference type="Proteomes" id="UP000011058">
    <property type="component" value="Chromosome"/>
</dbReference>
<protein>
    <submittedName>
        <fullName evidence="1">Uncharacterized protein</fullName>
    </submittedName>
</protein>
<name>I0K202_9BACT</name>
<evidence type="ECO:0000313" key="1">
    <source>
        <dbReference type="EMBL" id="CCG98155.1"/>
    </source>
</evidence>
<gene>
    <name evidence="1" type="ORF">FAES_0141</name>
</gene>
<evidence type="ECO:0000313" key="2">
    <source>
        <dbReference type="Proteomes" id="UP000011058"/>
    </source>
</evidence>
<reference evidence="1 2" key="1">
    <citation type="journal article" date="2012" name="J. Bacteriol.">
        <title>Genome Sequence of Fibrella aestuarina BUZ 2T, a Filamentous Marine Bacterium.</title>
        <authorList>
            <person name="Filippini M."/>
            <person name="Qi W."/>
            <person name="Blom J."/>
            <person name="Goesmann A."/>
            <person name="Smits T.H."/>
            <person name="Bagheri H.C."/>
        </authorList>
    </citation>
    <scope>NUCLEOTIDE SEQUENCE [LARGE SCALE GENOMIC DNA]</scope>
    <source>
        <strain evidence="2">BUZ 2T</strain>
    </source>
</reference>
<dbReference type="EMBL" id="HE796683">
    <property type="protein sequence ID" value="CCG98155.1"/>
    <property type="molecule type" value="Genomic_DNA"/>
</dbReference>
<accession>I0K202</accession>
<proteinExistence type="predicted"/>
<sequence>MATGLPFPQRLTPFVGKSVPGAAFVWGIEPLFSPLAASS</sequence>
<dbReference type="HOGENOM" id="CLU_3310106_0_0_10"/>
<dbReference type="AlphaFoldDB" id="I0K202"/>
<organism evidence="1 2">
    <name type="scientific">Fibrella aestuarina BUZ 2</name>
    <dbReference type="NCBI Taxonomy" id="1166018"/>
    <lineage>
        <taxon>Bacteria</taxon>
        <taxon>Pseudomonadati</taxon>
        <taxon>Bacteroidota</taxon>
        <taxon>Cytophagia</taxon>
        <taxon>Cytophagales</taxon>
        <taxon>Spirosomataceae</taxon>
        <taxon>Fibrella</taxon>
    </lineage>
</organism>
<keyword evidence="2" id="KW-1185">Reference proteome</keyword>
<dbReference type="KEGG" id="fae:FAES_0141"/>